<evidence type="ECO:0000256" key="1">
    <source>
        <dbReference type="ARBA" id="ARBA00004141"/>
    </source>
</evidence>
<dbReference type="Gene3D" id="1.10.238.10">
    <property type="entry name" value="EF-hand"/>
    <property type="match status" value="1"/>
</dbReference>
<keyword evidence="10" id="KW-1185">Reference proteome</keyword>
<feature type="transmembrane region" description="Helical" evidence="7">
    <location>
        <begin position="336"/>
        <end position="355"/>
    </location>
</feature>
<dbReference type="InterPro" id="IPR002048">
    <property type="entry name" value="EF_hand_dom"/>
</dbReference>
<feature type="region of interest" description="Disordered" evidence="6">
    <location>
        <begin position="43"/>
        <end position="160"/>
    </location>
</feature>
<dbReference type="InterPro" id="IPR011992">
    <property type="entry name" value="EF-hand-dom_pair"/>
</dbReference>
<dbReference type="InterPro" id="IPR043203">
    <property type="entry name" value="VGCC_Ca_Na"/>
</dbReference>
<feature type="transmembrane region" description="Helical" evidence="7">
    <location>
        <begin position="387"/>
        <end position="407"/>
    </location>
</feature>
<dbReference type="SUPFAM" id="SSF47473">
    <property type="entry name" value="EF-hand"/>
    <property type="match status" value="1"/>
</dbReference>
<feature type="non-terminal residue" evidence="9">
    <location>
        <position position="1"/>
    </location>
</feature>
<keyword evidence="2 7" id="KW-0812">Transmembrane</keyword>
<dbReference type="EMBL" id="CAUYUJ010004481">
    <property type="protein sequence ID" value="CAK0809786.1"/>
    <property type="molecule type" value="Genomic_DNA"/>
</dbReference>
<evidence type="ECO:0000256" key="3">
    <source>
        <dbReference type="ARBA" id="ARBA00022837"/>
    </source>
</evidence>
<feature type="transmembrane region" description="Helical" evidence="7">
    <location>
        <begin position="244"/>
        <end position="264"/>
    </location>
</feature>
<dbReference type="InterPro" id="IPR018247">
    <property type="entry name" value="EF_Hand_1_Ca_BS"/>
</dbReference>
<feature type="transmembrane region" description="Helical" evidence="7">
    <location>
        <begin position="413"/>
        <end position="437"/>
    </location>
</feature>
<evidence type="ECO:0000256" key="5">
    <source>
        <dbReference type="ARBA" id="ARBA00023136"/>
    </source>
</evidence>
<feature type="transmembrane region" description="Helical" evidence="7">
    <location>
        <begin position="193"/>
        <end position="211"/>
    </location>
</feature>
<accession>A0ABN9QU19</accession>
<evidence type="ECO:0000313" key="9">
    <source>
        <dbReference type="EMBL" id="CAK0809786.1"/>
    </source>
</evidence>
<reference evidence="9" key="1">
    <citation type="submission" date="2023-10" db="EMBL/GenBank/DDBJ databases">
        <authorList>
            <person name="Chen Y."/>
            <person name="Shah S."/>
            <person name="Dougan E. K."/>
            <person name="Thang M."/>
            <person name="Chan C."/>
        </authorList>
    </citation>
    <scope>NUCLEOTIDE SEQUENCE [LARGE SCALE GENOMIC DNA]</scope>
</reference>
<evidence type="ECO:0000256" key="4">
    <source>
        <dbReference type="ARBA" id="ARBA00022989"/>
    </source>
</evidence>
<evidence type="ECO:0000256" key="6">
    <source>
        <dbReference type="SAM" id="MobiDB-lite"/>
    </source>
</evidence>
<dbReference type="PROSITE" id="PS50222">
    <property type="entry name" value="EF_HAND_2"/>
    <property type="match status" value="1"/>
</dbReference>
<sequence length="581" mass="63402">AAAACAELERRHREGLALLRADLAAAHGALAAALGARLAQPRAQPRAAAPEGSGGCAPGQPGLLRSGGCAPGQPGLVSSGQPEQAGGAWTEVVSTERPEGSVSGKTEPTCAVHGAGSSEHSYQLPGAVPRMEDKVSAGLGGPSERRPSSGSESTQEHDDDIGTRISQKLFESRGSNFSAEPLSSWRDFVNSSYFEIIVVTCVALNCIFIALELQNEGFKLGHALEYPLYEDPDPWTGASGFFDAMGLLFGVVFAAELILKLMVLRRKFFASWWNGFDLVVFLIWLTETLLSAAGVNPVYLRFARLVRLLRLARFRHINSFDSLFLMYTSLINSRTILFWSCAFLFALQILSALFLSQILHTMYFGNDSNPEAEQQAVFRYFGSFSRAMLSTFQMALSGSFPIYRVLIEHVSEWFIFVCIFYQLTVGLAVVGIINGIFIQETFKAASSDDLIMMHAKESKMRAHRNNMTKLLAAGDMNPENGQLDQAEFIQLMNNDDVKLWLSSLGLDPSDAAALFTLLDADNEGTVSKAELINGIASLQGQARSLDVHLCMRRQSDLIRLLSSIVPERGSQRGGRDHGSRD</sequence>
<protein>
    <recommendedName>
        <fullName evidence="8">EF-hand domain-containing protein</fullName>
    </recommendedName>
</protein>
<feature type="domain" description="EF-hand" evidence="8">
    <location>
        <begin position="506"/>
        <end position="541"/>
    </location>
</feature>
<dbReference type="Pfam" id="PF00520">
    <property type="entry name" value="Ion_trans"/>
    <property type="match status" value="1"/>
</dbReference>
<dbReference type="Proteomes" id="UP001189429">
    <property type="component" value="Unassembled WGS sequence"/>
</dbReference>
<keyword evidence="4 7" id="KW-1133">Transmembrane helix</keyword>
<keyword evidence="3" id="KW-0106">Calcium</keyword>
<keyword evidence="5 7" id="KW-0472">Membrane</keyword>
<comment type="caution">
    <text evidence="9">The sequence shown here is derived from an EMBL/GenBank/DDBJ whole genome shotgun (WGS) entry which is preliminary data.</text>
</comment>
<evidence type="ECO:0000313" key="10">
    <source>
        <dbReference type="Proteomes" id="UP001189429"/>
    </source>
</evidence>
<dbReference type="PROSITE" id="PS00018">
    <property type="entry name" value="EF_HAND_1"/>
    <property type="match status" value="1"/>
</dbReference>
<evidence type="ECO:0000256" key="7">
    <source>
        <dbReference type="SAM" id="Phobius"/>
    </source>
</evidence>
<dbReference type="Gene3D" id="1.20.120.350">
    <property type="entry name" value="Voltage-gated potassium channels. Chain C"/>
    <property type="match status" value="1"/>
</dbReference>
<dbReference type="InterPro" id="IPR005821">
    <property type="entry name" value="Ion_trans_dom"/>
</dbReference>
<name>A0ABN9QU19_9DINO</name>
<proteinExistence type="predicted"/>
<organism evidence="9 10">
    <name type="scientific">Prorocentrum cordatum</name>
    <dbReference type="NCBI Taxonomy" id="2364126"/>
    <lineage>
        <taxon>Eukaryota</taxon>
        <taxon>Sar</taxon>
        <taxon>Alveolata</taxon>
        <taxon>Dinophyceae</taxon>
        <taxon>Prorocentrales</taxon>
        <taxon>Prorocentraceae</taxon>
        <taxon>Prorocentrum</taxon>
    </lineage>
</organism>
<dbReference type="PANTHER" id="PTHR10037">
    <property type="entry name" value="VOLTAGE-GATED CATION CHANNEL CALCIUM AND SODIUM"/>
    <property type="match status" value="1"/>
</dbReference>
<evidence type="ECO:0000256" key="2">
    <source>
        <dbReference type="ARBA" id="ARBA00022692"/>
    </source>
</evidence>
<dbReference type="PANTHER" id="PTHR10037:SF62">
    <property type="entry name" value="SODIUM CHANNEL PROTEIN 60E"/>
    <property type="match status" value="1"/>
</dbReference>
<gene>
    <name evidence="9" type="ORF">PCOR1329_LOCUS14935</name>
</gene>
<dbReference type="InterPro" id="IPR027359">
    <property type="entry name" value="Volt_channel_dom_sf"/>
</dbReference>
<comment type="subcellular location">
    <subcellularLocation>
        <location evidence="1">Membrane</location>
        <topology evidence="1">Multi-pass membrane protein</topology>
    </subcellularLocation>
</comment>
<dbReference type="SUPFAM" id="SSF81324">
    <property type="entry name" value="Voltage-gated potassium channels"/>
    <property type="match status" value="1"/>
</dbReference>
<evidence type="ECO:0000259" key="8">
    <source>
        <dbReference type="PROSITE" id="PS50222"/>
    </source>
</evidence>